<feature type="signal peptide" evidence="1">
    <location>
        <begin position="1"/>
        <end position="19"/>
    </location>
</feature>
<gene>
    <name evidence="2" type="ORF">SAMN04488094_112172</name>
</gene>
<organism evidence="2 3">
    <name type="scientific">Tropicimonas isoalkanivorans</name>
    <dbReference type="NCBI Taxonomy" id="441112"/>
    <lineage>
        <taxon>Bacteria</taxon>
        <taxon>Pseudomonadati</taxon>
        <taxon>Pseudomonadota</taxon>
        <taxon>Alphaproteobacteria</taxon>
        <taxon>Rhodobacterales</taxon>
        <taxon>Roseobacteraceae</taxon>
        <taxon>Tropicimonas</taxon>
    </lineage>
</organism>
<dbReference type="EMBL" id="FOLG01000012">
    <property type="protein sequence ID" value="SFC99293.1"/>
    <property type="molecule type" value="Genomic_DNA"/>
</dbReference>
<protein>
    <submittedName>
        <fullName evidence="2">Uncharacterized protein</fullName>
    </submittedName>
</protein>
<dbReference type="OrthoDB" id="1524152at2"/>
<accession>A0A1I1NX46</accession>
<evidence type="ECO:0000313" key="2">
    <source>
        <dbReference type="EMBL" id="SFC99293.1"/>
    </source>
</evidence>
<dbReference type="STRING" id="441112.SAMN04488094_112172"/>
<evidence type="ECO:0000313" key="3">
    <source>
        <dbReference type="Proteomes" id="UP000198728"/>
    </source>
</evidence>
<dbReference type="AlphaFoldDB" id="A0A1I1NX46"/>
<reference evidence="2 3" key="1">
    <citation type="submission" date="2016-10" db="EMBL/GenBank/DDBJ databases">
        <authorList>
            <person name="de Groot N.N."/>
        </authorList>
    </citation>
    <scope>NUCLEOTIDE SEQUENCE [LARGE SCALE GENOMIC DNA]</scope>
    <source>
        <strain evidence="2 3">DSM 19548</strain>
    </source>
</reference>
<keyword evidence="3" id="KW-1185">Reference proteome</keyword>
<feature type="chain" id="PRO_5011709937" evidence="1">
    <location>
        <begin position="20"/>
        <end position="184"/>
    </location>
</feature>
<name>A0A1I1NX46_9RHOB</name>
<sequence>MRHVIFAAAIAAVSAPVAAQDHSQHMNAMGAADVAPGAGQAAFAVIQDTVADLMADPDTDWTRVDIDALREHLVDMDNVTLRSRVEARDLENGAEFRVMSGDPDVTASIRRMVSAHAETMTGFDGLQQVFEILPDGAVLRVTGAPEQRDLIQGLGFFGILTLGTHHGAHHLAIARGDAPHEHGQ</sequence>
<dbReference type="Proteomes" id="UP000198728">
    <property type="component" value="Unassembled WGS sequence"/>
</dbReference>
<proteinExistence type="predicted"/>
<dbReference type="RefSeq" id="WP_093362071.1">
    <property type="nucleotide sequence ID" value="NZ_FOLG01000012.1"/>
</dbReference>
<evidence type="ECO:0000256" key="1">
    <source>
        <dbReference type="SAM" id="SignalP"/>
    </source>
</evidence>
<keyword evidence="1" id="KW-0732">Signal</keyword>